<proteinExistence type="inferred from homology"/>
<keyword evidence="4 5" id="KW-0413">Isomerase</keyword>
<dbReference type="EMBL" id="JAUEIF010000002">
    <property type="protein sequence ID" value="MDN0024400.1"/>
    <property type="molecule type" value="Genomic_DNA"/>
</dbReference>
<dbReference type="PANTHER" id="PTHR43811:SF19">
    <property type="entry name" value="39 KDA FK506-BINDING NUCLEAR PROTEIN"/>
    <property type="match status" value="1"/>
</dbReference>
<keyword evidence="7" id="KW-0732">Signal</keyword>
<dbReference type="GO" id="GO:0003755">
    <property type="term" value="F:peptidyl-prolyl cis-trans isomerase activity"/>
    <property type="evidence" value="ECO:0007669"/>
    <property type="project" value="UniProtKB-UniRule"/>
</dbReference>
<dbReference type="Proteomes" id="UP001168478">
    <property type="component" value="Unassembled WGS sequence"/>
</dbReference>
<dbReference type="Gene3D" id="3.10.50.40">
    <property type="match status" value="1"/>
</dbReference>
<dbReference type="RefSeq" id="WP_289826282.1">
    <property type="nucleotide sequence ID" value="NZ_JAUEIE010000023.1"/>
</dbReference>
<keyword evidence="11" id="KW-1185">Reference proteome</keyword>
<evidence type="ECO:0000256" key="5">
    <source>
        <dbReference type="PROSITE-ProRule" id="PRU00277"/>
    </source>
</evidence>
<dbReference type="InterPro" id="IPR001179">
    <property type="entry name" value="PPIase_FKBP_dom"/>
</dbReference>
<feature type="chain" id="PRO_5043823971" description="Peptidyl-prolyl cis-trans isomerase" evidence="7">
    <location>
        <begin position="27"/>
        <end position="215"/>
    </location>
</feature>
<gene>
    <name evidence="9" type="ORF">QVN81_12745</name>
    <name evidence="10" type="ORF">QVN84_02510</name>
</gene>
<dbReference type="PROSITE" id="PS51257">
    <property type="entry name" value="PROKAR_LIPOPROTEIN"/>
    <property type="match status" value="1"/>
</dbReference>
<evidence type="ECO:0000256" key="1">
    <source>
        <dbReference type="ARBA" id="ARBA00000971"/>
    </source>
</evidence>
<evidence type="ECO:0000313" key="10">
    <source>
        <dbReference type="EMBL" id="MDN0024400.1"/>
    </source>
</evidence>
<evidence type="ECO:0000256" key="4">
    <source>
        <dbReference type="ARBA" id="ARBA00023235"/>
    </source>
</evidence>
<organism evidence="10 12">
    <name type="scientific">Leyella lascolaii</name>
    <dbReference type="NCBI Taxonomy" id="1776379"/>
    <lineage>
        <taxon>Bacteria</taxon>
        <taxon>Pseudomonadati</taxon>
        <taxon>Bacteroidota</taxon>
        <taxon>Bacteroidia</taxon>
        <taxon>Bacteroidales</taxon>
        <taxon>Prevotellaceae</taxon>
        <taxon>Leyella</taxon>
    </lineage>
</organism>
<comment type="caution">
    <text evidence="10">The sequence shown here is derived from an EMBL/GenBank/DDBJ whole genome shotgun (WGS) entry which is preliminary data.</text>
</comment>
<reference evidence="10" key="2">
    <citation type="submission" date="2023-08" db="EMBL/GenBank/DDBJ databases">
        <title>Identification and characterization of horizontal gene transfer across gut microbiota members of farm animals based on homology search.</title>
        <authorList>
            <person name="Schwarzerova J."/>
            <person name="Nykrynova M."/>
            <person name="Jureckova K."/>
            <person name="Cejkova D."/>
            <person name="Rychlik I."/>
        </authorList>
    </citation>
    <scope>NUCLEOTIDE SEQUENCE</scope>
    <source>
        <strain evidence="10">ET15</strain>
        <strain evidence="9">ET37</strain>
    </source>
</reference>
<reference evidence="10" key="1">
    <citation type="submission" date="2023-06" db="EMBL/GenBank/DDBJ databases">
        <authorList>
            <person name="Zeman M."/>
            <person name="Kubasova T."/>
            <person name="Jahodarova E."/>
            <person name="Nykrynova M."/>
            <person name="Rychlik I."/>
        </authorList>
    </citation>
    <scope>NUCLEOTIDE SEQUENCE</scope>
    <source>
        <strain evidence="10">ET15</strain>
        <strain evidence="9">ET37</strain>
    </source>
</reference>
<dbReference type="PANTHER" id="PTHR43811">
    <property type="entry name" value="FKBP-TYPE PEPTIDYL-PROLYL CIS-TRANS ISOMERASE FKPA"/>
    <property type="match status" value="1"/>
</dbReference>
<evidence type="ECO:0000259" key="8">
    <source>
        <dbReference type="PROSITE" id="PS50059"/>
    </source>
</evidence>
<dbReference type="SUPFAM" id="SSF54534">
    <property type="entry name" value="FKBP-like"/>
    <property type="match status" value="1"/>
</dbReference>
<dbReference type="EMBL" id="JAUEIE010000023">
    <property type="protein sequence ID" value="MDN0023869.1"/>
    <property type="molecule type" value="Genomic_DNA"/>
</dbReference>
<dbReference type="AlphaFoldDB" id="A0AAW7JNH3"/>
<keyword evidence="3 5" id="KW-0697">Rotamase</keyword>
<comment type="catalytic activity">
    <reaction evidence="1 5 6">
        <text>[protein]-peptidylproline (omega=180) = [protein]-peptidylproline (omega=0)</text>
        <dbReference type="Rhea" id="RHEA:16237"/>
        <dbReference type="Rhea" id="RHEA-COMP:10747"/>
        <dbReference type="Rhea" id="RHEA-COMP:10748"/>
        <dbReference type="ChEBI" id="CHEBI:83833"/>
        <dbReference type="ChEBI" id="CHEBI:83834"/>
        <dbReference type="EC" id="5.2.1.8"/>
    </reaction>
</comment>
<evidence type="ECO:0000313" key="11">
    <source>
        <dbReference type="Proteomes" id="UP001167831"/>
    </source>
</evidence>
<dbReference type="PROSITE" id="PS50059">
    <property type="entry name" value="FKBP_PPIASE"/>
    <property type="match status" value="1"/>
</dbReference>
<dbReference type="Proteomes" id="UP001167831">
    <property type="component" value="Unassembled WGS sequence"/>
</dbReference>
<evidence type="ECO:0000256" key="3">
    <source>
        <dbReference type="ARBA" id="ARBA00023110"/>
    </source>
</evidence>
<name>A0AAW7JNH3_9BACT</name>
<evidence type="ECO:0000256" key="7">
    <source>
        <dbReference type="SAM" id="SignalP"/>
    </source>
</evidence>
<dbReference type="EC" id="5.2.1.8" evidence="6"/>
<dbReference type="InterPro" id="IPR046357">
    <property type="entry name" value="PPIase_dom_sf"/>
</dbReference>
<comment type="similarity">
    <text evidence="2 6">Belongs to the FKBP-type PPIase family.</text>
</comment>
<feature type="signal peptide" evidence="7">
    <location>
        <begin position="1"/>
        <end position="26"/>
    </location>
</feature>
<protein>
    <recommendedName>
        <fullName evidence="6">Peptidyl-prolyl cis-trans isomerase</fullName>
        <ecNumber evidence="6">5.2.1.8</ecNumber>
    </recommendedName>
</protein>
<feature type="domain" description="PPIase FKBP-type" evidence="8">
    <location>
        <begin position="98"/>
        <end position="195"/>
    </location>
</feature>
<sequence>MNRHLIIYLFALLAPMALLTSCSESDGDPEEFANWKKTNDDYFNNLYATAKSSASLGDRSWKVIRQWSLEESAAKDPYDHIVVNVLENGTGSGCPLYTDSVKVHYEGRLLPSTSYPEGYVFDKSFTGEYSPATSTPAKFGVSGVVDGLSTALQHMHIGDRWKVYIPYQLAYGTTNNGTIPAYSTLVFDVTLVSYYRAGVDVPDSKARKAAGWVEE</sequence>
<dbReference type="Pfam" id="PF00254">
    <property type="entry name" value="FKBP_C"/>
    <property type="match status" value="1"/>
</dbReference>
<evidence type="ECO:0000256" key="6">
    <source>
        <dbReference type="RuleBase" id="RU003915"/>
    </source>
</evidence>
<evidence type="ECO:0000256" key="2">
    <source>
        <dbReference type="ARBA" id="ARBA00006577"/>
    </source>
</evidence>
<evidence type="ECO:0000313" key="12">
    <source>
        <dbReference type="Proteomes" id="UP001168478"/>
    </source>
</evidence>
<accession>A0AAW7JNH3</accession>
<evidence type="ECO:0000313" key="9">
    <source>
        <dbReference type="EMBL" id="MDN0023869.1"/>
    </source>
</evidence>